<dbReference type="Gene3D" id="2.60.40.10">
    <property type="entry name" value="Immunoglobulins"/>
    <property type="match status" value="1"/>
</dbReference>
<dbReference type="PANTHER" id="PTHR48098">
    <property type="entry name" value="ENTEROCHELIN ESTERASE-RELATED"/>
    <property type="match status" value="1"/>
</dbReference>
<protein>
    <submittedName>
        <fullName evidence="1">Esterase family protein</fullName>
    </submittedName>
</protein>
<sequence length="384" mass="43280">MLPALAQAQLTDRNGGLPFRYTHNQLQFRLFAPNAKEVRLAGWDIVSYTGNARSGEKSFPGIPLRKDSAGTWTVTLPNMDPNPYQYFYWVDGVRTLDPGNRNTLTTYQQPFSVAEVTRPGKPAFWQRQAVPHGTVHHLTYFSQVLQTERPLVVYTPPGYETGRALYPVLYLLHGAGEIAGSWIEAGKANQIADNLIAQGRARPCLIVMPLGHPDGLDGRVDSNLLAGPHRFSWMEKELLENIIPLTERKFRARRDQRYRALAGLSMGAAQTTYIGLRHPNLFDYIGIFSAGDKNLRGNHAGFMSDPAKANRELKLLFLGVGDRDRVGHTPGEGESGIYHQCKNMSEQLSASGIRHRLRILPETDHTWYAWRRLLHDDFLPALWK</sequence>
<gene>
    <name evidence="1" type="ORF">GCM10023184_29620</name>
</gene>
<dbReference type="Pfam" id="PF00756">
    <property type="entry name" value="Esterase"/>
    <property type="match status" value="1"/>
</dbReference>
<reference evidence="2" key="1">
    <citation type="journal article" date="2019" name="Int. J. Syst. Evol. Microbiol.">
        <title>The Global Catalogue of Microorganisms (GCM) 10K type strain sequencing project: providing services to taxonomists for standard genome sequencing and annotation.</title>
        <authorList>
            <consortium name="The Broad Institute Genomics Platform"/>
            <consortium name="The Broad Institute Genome Sequencing Center for Infectious Disease"/>
            <person name="Wu L."/>
            <person name="Ma J."/>
        </authorList>
    </citation>
    <scope>NUCLEOTIDE SEQUENCE [LARGE SCALE GENOMIC DNA]</scope>
    <source>
        <strain evidence="2">JCM 17919</strain>
    </source>
</reference>
<evidence type="ECO:0000313" key="2">
    <source>
        <dbReference type="Proteomes" id="UP001501725"/>
    </source>
</evidence>
<keyword evidence="2" id="KW-1185">Reference proteome</keyword>
<accession>A0ABP8H6W8</accession>
<evidence type="ECO:0000313" key="1">
    <source>
        <dbReference type="EMBL" id="GAA4335075.1"/>
    </source>
</evidence>
<dbReference type="EMBL" id="BAABGY010000008">
    <property type="protein sequence ID" value="GAA4335075.1"/>
    <property type="molecule type" value="Genomic_DNA"/>
</dbReference>
<dbReference type="InterPro" id="IPR029058">
    <property type="entry name" value="AB_hydrolase_fold"/>
</dbReference>
<dbReference type="PANTHER" id="PTHR48098:SF1">
    <property type="entry name" value="DIACYLGLYCEROL ACYLTRANSFERASE_MYCOLYLTRANSFERASE AG85A"/>
    <property type="match status" value="1"/>
</dbReference>
<dbReference type="SUPFAM" id="SSF53474">
    <property type="entry name" value="alpha/beta-Hydrolases"/>
    <property type="match status" value="1"/>
</dbReference>
<proteinExistence type="predicted"/>
<comment type="caution">
    <text evidence="1">The sequence shown here is derived from an EMBL/GenBank/DDBJ whole genome shotgun (WGS) entry which is preliminary data.</text>
</comment>
<name>A0ABP8H6W8_9BACT</name>
<dbReference type="InterPro" id="IPR050583">
    <property type="entry name" value="Mycobacterial_A85_antigen"/>
</dbReference>
<dbReference type="InterPro" id="IPR013783">
    <property type="entry name" value="Ig-like_fold"/>
</dbReference>
<dbReference type="Gene3D" id="3.40.50.1820">
    <property type="entry name" value="alpha/beta hydrolase"/>
    <property type="match status" value="1"/>
</dbReference>
<dbReference type="SUPFAM" id="SSF81296">
    <property type="entry name" value="E set domains"/>
    <property type="match status" value="1"/>
</dbReference>
<organism evidence="1 2">
    <name type="scientific">Flaviaesturariibacter amylovorans</name>
    <dbReference type="NCBI Taxonomy" id="1084520"/>
    <lineage>
        <taxon>Bacteria</taxon>
        <taxon>Pseudomonadati</taxon>
        <taxon>Bacteroidota</taxon>
        <taxon>Chitinophagia</taxon>
        <taxon>Chitinophagales</taxon>
        <taxon>Chitinophagaceae</taxon>
        <taxon>Flaviaestuariibacter</taxon>
    </lineage>
</organism>
<dbReference type="InterPro" id="IPR000801">
    <property type="entry name" value="Esterase-like"/>
</dbReference>
<dbReference type="Proteomes" id="UP001501725">
    <property type="component" value="Unassembled WGS sequence"/>
</dbReference>
<dbReference type="CDD" id="cd11294">
    <property type="entry name" value="E_set_Esterase_like_N"/>
    <property type="match status" value="1"/>
</dbReference>
<dbReference type="InterPro" id="IPR014756">
    <property type="entry name" value="Ig_E-set"/>
</dbReference>